<dbReference type="HOGENOM" id="CLU_000537_8_0_10"/>
<feature type="domain" description="Erythromycin biosynthesis protein CIII-like C-terminal" evidence="2">
    <location>
        <begin position="307"/>
        <end position="412"/>
    </location>
</feature>
<evidence type="ECO:0000313" key="4">
    <source>
        <dbReference type="Proteomes" id="UP000009049"/>
    </source>
</evidence>
<dbReference type="AlphaFoldDB" id="A4CHN1"/>
<dbReference type="GO" id="GO:0016758">
    <property type="term" value="F:hexosyltransferase activity"/>
    <property type="evidence" value="ECO:0007669"/>
    <property type="project" value="InterPro"/>
</dbReference>
<dbReference type="STRING" id="313596.RB2501_06055"/>
<dbReference type="Gene3D" id="3.40.50.2000">
    <property type="entry name" value="Glycogen Phosphorylase B"/>
    <property type="match status" value="2"/>
</dbReference>
<reference evidence="3 4" key="1">
    <citation type="journal article" date="2009" name="J. Bacteriol.">
        <title>Complete genome sequence of Robiginitalea biformata HTCC2501.</title>
        <authorList>
            <person name="Oh H.M."/>
            <person name="Giovannoni S.J."/>
            <person name="Lee K."/>
            <person name="Ferriera S."/>
            <person name="Johnson J."/>
            <person name="Cho J.C."/>
        </authorList>
    </citation>
    <scope>NUCLEOTIDE SEQUENCE [LARGE SCALE GENOMIC DNA]</scope>
    <source>
        <strain evidence="4">ATCC BAA-864 / HTCC2501 / KCTC 12146</strain>
    </source>
</reference>
<dbReference type="GO" id="GO:0005975">
    <property type="term" value="P:carbohydrate metabolic process"/>
    <property type="evidence" value="ECO:0007669"/>
    <property type="project" value="InterPro"/>
</dbReference>
<keyword evidence="3" id="KW-0808">Transferase</keyword>
<dbReference type="SUPFAM" id="SSF53756">
    <property type="entry name" value="UDP-Glycosyltransferase/glycogen phosphorylase"/>
    <property type="match status" value="1"/>
</dbReference>
<dbReference type="CAZy" id="GT1">
    <property type="family name" value="Glycosyltransferase Family 1"/>
</dbReference>
<keyword evidence="4" id="KW-1185">Reference proteome</keyword>
<dbReference type="OrthoDB" id="764352at2"/>
<dbReference type="eggNOG" id="COG1819">
    <property type="taxonomic scope" value="Bacteria"/>
</dbReference>
<feature type="domain" description="Glycosyltransferase family 28 N-terminal" evidence="1">
    <location>
        <begin position="3"/>
        <end position="67"/>
    </location>
</feature>
<protein>
    <submittedName>
        <fullName evidence="3">Putative UDP-glucose:sterol glucosyltransferase</fullName>
    </submittedName>
</protein>
<dbReference type="Pfam" id="PF03033">
    <property type="entry name" value="Glyco_transf_28"/>
    <property type="match status" value="1"/>
</dbReference>
<dbReference type="InterPro" id="IPR010610">
    <property type="entry name" value="EryCIII-like_C"/>
</dbReference>
<dbReference type="Proteomes" id="UP000009049">
    <property type="component" value="Chromosome"/>
</dbReference>
<evidence type="ECO:0000313" key="3">
    <source>
        <dbReference type="EMBL" id="EAR16439.1"/>
    </source>
</evidence>
<proteinExistence type="predicted"/>
<dbReference type="Pfam" id="PF06722">
    <property type="entry name" value="EryCIII-like_C"/>
    <property type="match status" value="1"/>
</dbReference>
<dbReference type="GO" id="GO:0033072">
    <property type="term" value="P:vancomycin biosynthetic process"/>
    <property type="evidence" value="ECO:0007669"/>
    <property type="project" value="UniProtKB-ARBA"/>
</dbReference>
<dbReference type="PANTHER" id="PTHR48050">
    <property type="entry name" value="STEROL 3-BETA-GLUCOSYLTRANSFERASE"/>
    <property type="match status" value="1"/>
</dbReference>
<dbReference type="PANTHER" id="PTHR48050:SF13">
    <property type="entry name" value="STEROL 3-BETA-GLUCOSYLTRANSFERASE UGT80A2"/>
    <property type="match status" value="1"/>
</dbReference>
<evidence type="ECO:0000259" key="1">
    <source>
        <dbReference type="Pfam" id="PF03033"/>
    </source>
</evidence>
<accession>A4CHN1</accession>
<dbReference type="FunFam" id="3.40.50.2000:FF:000009">
    <property type="entry name" value="Sterol 3-beta-glucosyltransferase UGT80A2"/>
    <property type="match status" value="1"/>
</dbReference>
<dbReference type="CDD" id="cd03784">
    <property type="entry name" value="GT1_Gtf-like"/>
    <property type="match status" value="1"/>
</dbReference>
<dbReference type="InterPro" id="IPR002213">
    <property type="entry name" value="UDP_glucos_trans"/>
</dbReference>
<dbReference type="InterPro" id="IPR050426">
    <property type="entry name" value="Glycosyltransferase_28"/>
</dbReference>
<organism evidence="3 4">
    <name type="scientific">Robiginitalea biformata (strain ATCC BAA-864 / DSM 15991 / KCTC 12146 / HTCC2501)</name>
    <dbReference type="NCBI Taxonomy" id="313596"/>
    <lineage>
        <taxon>Bacteria</taxon>
        <taxon>Pseudomonadati</taxon>
        <taxon>Bacteroidota</taxon>
        <taxon>Flavobacteriia</taxon>
        <taxon>Flavobacteriales</taxon>
        <taxon>Flavobacteriaceae</taxon>
        <taxon>Robiginitalea</taxon>
    </lineage>
</organism>
<dbReference type="EMBL" id="CP001712">
    <property type="protein sequence ID" value="EAR16439.1"/>
    <property type="molecule type" value="Genomic_DNA"/>
</dbReference>
<dbReference type="InterPro" id="IPR004276">
    <property type="entry name" value="GlycoTrans_28_N"/>
</dbReference>
<gene>
    <name evidence="3" type="ordered locus">RB2501_06055</name>
</gene>
<evidence type="ECO:0000259" key="2">
    <source>
        <dbReference type="Pfam" id="PF06722"/>
    </source>
</evidence>
<sequence length="424" mass="47790">MRILLMSIGTRGDMEPFLALGEILRQAGHETICVFPEQFRHLAEEGGHQFESLGAEFIELLESDIGQAAMGGSASTWQKLRAYRGLQQEYLKISKKVSLRQYQSVEKWQPDRMVHHAKATYPVIWGVEHPGKTILISPVPYVLHPVRDYSHIGFNRNLGPWLNRLSFKVGHWGLSYTIRKSARHLPGNPGLSAKAINRALFGSRAIYTVSPALFPQPPEWPEHVRVLGYHERDKAVQWKPDPELIAFFHRHPKLLMVTLGSMTNPDPAGKTRIFLDTLKKLGIPALVNTAGGGLEHPKTYNTDQFYFVDSIPYDWALPRMYALVHHGGSGTTHMAVKYGCPSLVIPHIIDQFFWNSLLARRGLGPKGPGITRLSETRLEPLLKDLWENPGYKQKAKECAAEMAREDFRQDVLDTILGNSEQAGP</sequence>
<dbReference type="KEGG" id="rbi:RB2501_06055"/>
<name>A4CHN1_ROBBH</name>
<dbReference type="GO" id="GO:0008194">
    <property type="term" value="F:UDP-glycosyltransferase activity"/>
    <property type="evidence" value="ECO:0007669"/>
    <property type="project" value="InterPro"/>
</dbReference>
<dbReference type="RefSeq" id="WP_015753196.1">
    <property type="nucleotide sequence ID" value="NC_013222.1"/>
</dbReference>